<evidence type="ECO:0000313" key="3">
    <source>
        <dbReference type="Proteomes" id="UP000249794"/>
    </source>
</evidence>
<dbReference type="Proteomes" id="UP000249794">
    <property type="component" value="Unassembled WGS sequence"/>
</dbReference>
<dbReference type="AlphaFoldDB" id="A0A2W4YX53"/>
<dbReference type="InterPro" id="IPR001279">
    <property type="entry name" value="Metallo-B-lactamas"/>
</dbReference>
<proteinExistence type="predicted"/>
<comment type="caution">
    <text evidence="2">The sequence shown here is derived from an EMBL/GenBank/DDBJ whole genome shotgun (WGS) entry which is preliminary data.</text>
</comment>
<dbReference type="CDD" id="cd07715">
    <property type="entry name" value="TaR3-like_MBL-fold"/>
    <property type="match status" value="1"/>
</dbReference>
<dbReference type="InterPro" id="IPR036866">
    <property type="entry name" value="RibonucZ/Hydroxyglut_hydro"/>
</dbReference>
<accession>A0A2W4YX53</accession>
<gene>
    <name evidence="2" type="ORF">DCF15_14890</name>
</gene>
<dbReference type="Pfam" id="PF12706">
    <property type="entry name" value="Lactamase_B_2"/>
    <property type="match status" value="1"/>
</dbReference>
<dbReference type="SUPFAM" id="SSF56281">
    <property type="entry name" value="Metallo-hydrolase/oxidoreductase"/>
    <property type="match status" value="1"/>
</dbReference>
<sequence length="294" mass="32754">MIYTVRPSIAQREITTVQETQLWVKFWGVRGSVPTPVTANQRYGGNTVCVEMMMGDQRIIFDSGTGIVGLGHHLQQQAGASVAYLFFTHTQWDRIQGFPFFQPAFIGGNHFSVYGGTAPNGASIKHCLTDQMLQPHFSMPLQHMRANLTFSTVGDRDCFQIGDIQVKTLKTNARNEAIGYRLSWNDYTVVYATDTPTESVDAAFLEFVDQADILIYDGTYSDLTYLYAAATDQGTVPQPWELGVEIAKRAGVKELVLLHHSPVQDDAILDQLQDEVSNRFANAKIAYEGMVVSR</sequence>
<protein>
    <submittedName>
        <fullName evidence="2">MBL fold metallo-hydrolase</fullName>
    </submittedName>
</protein>
<feature type="domain" description="Metallo-beta-lactamase" evidence="1">
    <location>
        <begin position="58"/>
        <end position="260"/>
    </location>
</feature>
<name>A0A2W4YX53_9CYAN</name>
<reference evidence="3" key="1">
    <citation type="submission" date="2018-04" db="EMBL/GenBank/DDBJ databases">
        <authorList>
            <person name="Cornet L."/>
        </authorList>
    </citation>
    <scope>NUCLEOTIDE SEQUENCE [LARGE SCALE GENOMIC DNA]</scope>
</reference>
<organism evidence="2 3">
    <name type="scientific">Phormidesmis priestleyi</name>
    <dbReference type="NCBI Taxonomy" id="268141"/>
    <lineage>
        <taxon>Bacteria</taxon>
        <taxon>Bacillati</taxon>
        <taxon>Cyanobacteriota</taxon>
        <taxon>Cyanophyceae</taxon>
        <taxon>Leptolyngbyales</taxon>
        <taxon>Leptolyngbyaceae</taxon>
        <taxon>Phormidesmis</taxon>
    </lineage>
</organism>
<dbReference type="GO" id="GO:0016787">
    <property type="term" value="F:hydrolase activity"/>
    <property type="evidence" value="ECO:0007669"/>
    <property type="project" value="UniProtKB-KW"/>
</dbReference>
<dbReference type="Gene3D" id="3.60.15.10">
    <property type="entry name" value="Ribonuclease Z/Hydroxyacylglutathione hydrolase-like"/>
    <property type="match status" value="1"/>
</dbReference>
<evidence type="ECO:0000313" key="2">
    <source>
        <dbReference type="EMBL" id="PZO51431.1"/>
    </source>
</evidence>
<keyword evidence="2" id="KW-0378">Hydrolase</keyword>
<reference evidence="2 3" key="2">
    <citation type="submission" date="2018-06" db="EMBL/GenBank/DDBJ databases">
        <title>Metagenomic assembly of (sub)arctic Cyanobacteria and their associated microbiome from non-axenic cultures.</title>
        <authorList>
            <person name="Baurain D."/>
        </authorList>
    </citation>
    <scope>NUCLEOTIDE SEQUENCE [LARGE SCALE GENOMIC DNA]</scope>
    <source>
        <strain evidence="2">ULC027bin1</strain>
    </source>
</reference>
<dbReference type="EMBL" id="QBMP01000169">
    <property type="protein sequence ID" value="PZO51431.1"/>
    <property type="molecule type" value="Genomic_DNA"/>
</dbReference>
<evidence type="ECO:0000259" key="1">
    <source>
        <dbReference type="Pfam" id="PF12706"/>
    </source>
</evidence>